<keyword evidence="2" id="KW-1185">Reference proteome</keyword>
<name>A0ABR9SJ39_9BURK</name>
<gene>
    <name evidence="1" type="ORF">IM725_17020</name>
</gene>
<dbReference type="PANTHER" id="PTHR34598:SF3">
    <property type="entry name" value="OXIDOREDUCTASE AN1597"/>
    <property type="match status" value="1"/>
</dbReference>
<proteinExistence type="predicted"/>
<evidence type="ECO:0000313" key="1">
    <source>
        <dbReference type="EMBL" id="MBE7942275.1"/>
    </source>
</evidence>
<dbReference type="Proteomes" id="UP000715965">
    <property type="component" value="Unassembled WGS sequence"/>
</dbReference>
<protein>
    <submittedName>
        <fullName evidence="1">Uncharacterized protein</fullName>
    </submittedName>
</protein>
<accession>A0ABR9SJ39</accession>
<dbReference type="EMBL" id="JADDOJ010000088">
    <property type="protein sequence ID" value="MBE7942275.1"/>
    <property type="molecule type" value="Genomic_DNA"/>
</dbReference>
<dbReference type="InterPro" id="IPR044053">
    <property type="entry name" value="AsaB-like"/>
</dbReference>
<dbReference type="PANTHER" id="PTHR34598">
    <property type="entry name" value="BLL6449 PROTEIN"/>
    <property type="match status" value="1"/>
</dbReference>
<evidence type="ECO:0000313" key="2">
    <source>
        <dbReference type="Proteomes" id="UP000715965"/>
    </source>
</evidence>
<reference evidence="1 2" key="1">
    <citation type="submission" date="2020-10" db="EMBL/GenBank/DDBJ databases">
        <title>Draft genome of Ramlibacter aquaticus LMG 30558.</title>
        <authorList>
            <person name="Props R."/>
        </authorList>
    </citation>
    <scope>NUCLEOTIDE SEQUENCE [LARGE SCALE GENOMIC DNA]</scope>
    <source>
        <strain evidence="1 2">LMG 30558</strain>
    </source>
</reference>
<sequence length="109" mass="12172">MHDEPLGDAPLAVADARSVDSADLVTNHLIYPHRRGQTFAMLYNPAHAWHHLPGMTRDEVLAFVHFDHRCAHDGVPRGVPHTAFEHPATPPHARPRESLELRVLALLDS</sequence>
<comment type="caution">
    <text evidence="1">The sequence shown here is derived from an EMBL/GenBank/DDBJ whole genome shotgun (WGS) entry which is preliminary data.</text>
</comment>
<organism evidence="1 2">
    <name type="scientific">Ramlibacter aquaticus</name>
    <dbReference type="NCBI Taxonomy" id="2780094"/>
    <lineage>
        <taxon>Bacteria</taxon>
        <taxon>Pseudomonadati</taxon>
        <taxon>Pseudomonadota</taxon>
        <taxon>Betaproteobacteria</taxon>
        <taxon>Burkholderiales</taxon>
        <taxon>Comamonadaceae</taxon>
        <taxon>Ramlibacter</taxon>
    </lineage>
</organism>
<dbReference type="NCBIfam" id="NF041278">
    <property type="entry name" value="CmcJ_NvfI_EfuI"/>
    <property type="match status" value="1"/>
</dbReference>